<keyword evidence="3" id="KW-1185">Reference proteome</keyword>
<proteinExistence type="predicted"/>
<keyword evidence="1" id="KW-1133">Transmembrane helix</keyword>
<reference evidence="2 3" key="1">
    <citation type="submission" date="2018-11" db="EMBL/GenBank/DDBJ databases">
        <title>Whole genome sequence of Streptomyces paromomycinus NBRC 15454(T).</title>
        <authorList>
            <person name="Komaki H."/>
            <person name="Tamura T."/>
        </authorList>
    </citation>
    <scope>NUCLEOTIDE SEQUENCE [LARGE SCALE GENOMIC DNA]</scope>
    <source>
        <strain evidence="2 3">NBRC 15454</strain>
    </source>
</reference>
<feature type="transmembrane region" description="Helical" evidence="1">
    <location>
        <begin position="101"/>
        <end position="123"/>
    </location>
</feature>
<feature type="transmembrane region" description="Helical" evidence="1">
    <location>
        <begin position="34"/>
        <end position="52"/>
    </location>
</feature>
<sequence>MSGLLNVLVIVAIIALVVVRQVKPQRLASEGKRWWLLPAVLGFMAVREPGLIDNAHPTGSAALLAVGVVLGLLTGAGWAWTMRIWTDEDGQVWSAGRWVTAVAWVLGAGLRFGLYGIAVLVGVHLGTQATMLTVAATLLARTGTLMWRAQQLRPTYRVAAGG</sequence>
<evidence type="ECO:0000313" key="2">
    <source>
        <dbReference type="EMBL" id="GCD42505.1"/>
    </source>
</evidence>
<gene>
    <name evidence="2" type="ORF">GKJPGBOP_02169</name>
</gene>
<dbReference type="EMBL" id="BHZD01000001">
    <property type="protein sequence ID" value="GCD42505.1"/>
    <property type="molecule type" value="Genomic_DNA"/>
</dbReference>
<feature type="transmembrane region" description="Helical" evidence="1">
    <location>
        <begin position="6"/>
        <end position="22"/>
    </location>
</feature>
<evidence type="ECO:0000256" key="1">
    <source>
        <dbReference type="SAM" id="Phobius"/>
    </source>
</evidence>
<accession>A0A401VZP1</accession>
<dbReference type="Proteomes" id="UP000286746">
    <property type="component" value="Unassembled WGS sequence"/>
</dbReference>
<dbReference type="AlphaFoldDB" id="A0A401VZP1"/>
<keyword evidence="1" id="KW-0472">Membrane</keyword>
<comment type="caution">
    <text evidence="2">The sequence shown here is derived from an EMBL/GenBank/DDBJ whole genome shotgun (WGS) entry which is preliminary data.</text>
</comment>
<protein>
    <submittedName>
        <fullName evidence="2">DUF1453 domain-containing protein</fullName>
    </submittedName>
</protein>
<feature type="transmembrane region" description="Helical" evidence="1">
    <location>
        <begin position="58"/>
        <end position="80"/>
    </location>
</feature>
<evidence type="ECO:0000313" key="3">
    <source>
        <dbReference type="Proteomes" id="UP000286746"/>
    </source>
</evidence>
<dbReference type="RefSeq" id="WP_125053863.1">
    <property type="nucleotide sequence ID" value="NZ_BHZD01000001.1"/>
</dbReference>
<organism evidence="2 3">
    <name type="scientific">Streptomyces paromomycinus</name>
    <name type="common">Streptomyces rimosus subsp. paromomycinus</name>
    <dbReference type="NCBI Taxonomy" id="92743"/>
    <lineage>
        <taxon>Bacteria</taxon>
        <taxon>Bacillati</taxon>
        <taxon>Actinomycetota</taxon>
        <taxon>Actinomycetes</taxon>
        <taxon>Kitasatosporales</taxon>
        <taxon>Streptomycetaceae</taxon>
        <taxon>Streptomyces</taxon>
    </lineage>
</organism>
<name>A0A401VZP1_STREY</name>
<keyword evidence="1" id="KW-0812">Transmembrane</keyword>